<protein>
    <submittedName>
        <fullName evidence="2">Uncharacterized protein</fullName>
    </submittedName>
</protein>
<keyword evidence="3" id="KW-1185">Reference proteome</keyword>
<comment type="caution">
    <text evidence="2">The sequence shown here is derived from an EMBL/GenBank/DDBJ whole genome shotgun (WGS) entry which is preliminary data.</text>
</comment>
<organism evidence="2 3">
    <name type="scientific">Dryococelus australis</name>
    <dbReference type="NCBI Taxonomy" id="614101"/>
    <lineage>
        <taxon>Eukaryota</taxon>
        <taxon>Metazoa</taxon>
        <taxon>Ecdysozoa</taxon>
        <taxon>Arthropoda</taxon>
        <taxon>Hexapoda</taxon>
        <taxon>Insecta</taxon>
        <taxon>Pterygota</taxon>
        <taxon>Neoptera</taxon>
        <taxon>Polyneoptera</taxon>
        <taxon>Phasmatodea</taxon>
        <taxon>Verophasmatodea</taxon>
        <taxon>Anareolatae</taxon>
        <taxon>Phasmatidae</taxon>
        <taxon>Eurycanthinae</taxon>
        <taxon>Dryococelus</taxon>
    </lineage>
</organism>
<dbReference type="Proteomes" id="UP001159363">
    <property type="component" value="Chromosome 9"/>
</dbReference>
<evidence type="ECO:0000313" key="3">
    <source>
        <dbReference type="Proteomes" id="UP001159363"/>
    </source>
</evidence>
<sequence length="347" mass="37299">MWNSLLVTDQLRLLQTTDRRLIPRLRSSDDLEKLSSVLRKARFTNRLHEDIPDNPVLCTHGTHRCHHAAHAYTGVPCAAYNEKAGKTITAPLANPRLKPGSIPSQFPDSPSYLTAPSTSTRESPNKKRARLEMESVEHPIAGKWEIPEKIRRPATSSGTIPTCKNLGAPRAPLGLGGSRPASASQNLLSTPTTNVVLHCSPGCIWKGGGGVALCVSNLYSLVSRSRGDVDKILAPHSCRYTPSYLKFDVCGPMVAATLPPLSNAAVPAAAMGVICWSHPRKILKHRYWPRSSYTGTKHSSSVVLVMLCWSHSVAAGSSHSEAAIPGGLLSAPEVWIGPAVPSLGQIN</sequence>
<accession>A0ABQ9GQH6</accession>
<evidence type="ECO:0000313" key="2">
    <source>
        <dbReference type="EMBL" id="KAJ8874254.1"/>
    </source>
</evidence>
<dbReference type="EMBL" id="JARBHB010000010">
    <property type="protein sequence ID" value="KAJ8874254.1"/>
    <property type="molecule type" value="Genomic_DNA"/>
</dbReference>
<evidence type="ECO:0000256" key="1">
    <source>
        <dbReference type="SAM" id="MobiDB-lite"/>
    </source>
</evidence>
<name>A0ABQ9GQH6_9NEOP</name>
<gene>
    <name evidence="2" type="ORF">PR048_025097</name>
</gene>
<feature type="compositionally biased region" description="Polar residues" evidence="1">
    <location>
        <begin position="102"/>
        <end position="122"/>
    </location>
</feature>
<proteinExistence type="predicted"/>
<reference evidence="2 3" key="1">
    <citation type="submission" date="2023-02" db="EMBL/GenBank/DDBJ databases">
        <title>LHISI_Scaffold_Assembly.</title>
        <authorList>
            <person name="Stuart O.P."/>
            <person name="Cleave R."/>
            <person name="Magrath M.J.L."/>
            <person name="Mikheyev A.S."/>
        </authorList>
    </citation>
    <scope>NUCLEOTIDE SEQUENCE [LARGE SCALE GENOMIC DNA]</scope>
    <source>
        <strain evidence="2">Daus_M_001</strain>
        <tissue evidence="2">Leg muscle</tissue>
    </source>
</reference>
<feature type="region of interest" description="Disordered" evidence="1">
    <location>
        <begin position="91"/>
        <end position="131"/>
    </location>
</feature>